<dbReference type="Proteomes" id="UP000244338">
    <property type="component" value="Unassembled WGS sequence"/>
</dbReference>
<dbReference type="SUPFAM" id="SSF69618">
    <property type="entry name" value="HemD-like"/>
    <property type="match status" value="1"/>
</dbReference>
<dbReference type="Pfam" id="PF02602">
    <property type="entry name" value="HEM4"/>
    <property type="match status" value="1"/>
</dbReference>
<keyword evidence="2" id="KW-0808">Transferase</keyword>
<reference evidence="3" key="1">
    <citation type="journal article" date="2018" name="Sci. Rep.">
        <title>Lignite coal burning seam in the remote Altai Mountains harbors a hydrogen-driven thermophilic microbial community.</title>
        <authorList>
            <person name="Kadnikov V.V."/>
            <person name="Mardanov A.V."/>
            <person name="Ivasenko D.A."/>
            <person name="Antsiferov D.V."/>
            <person name="Beletsky A.V."/>
            <person name="Karnachuk O.V."/>
            <person name="Ravin N.V."/>
        </authorList>
    </citation>
    <scope>NUCLEOTIDE SEQUENCE [LARGE SCALE GENOMIC DNA]</scope>
</reference>
<dbReference type="Gene3D" id="3.40.50.10090">
    <property type="match status" value="1"/>
</dbReference>
<keyword evidence="2" id="KW-0489">Methyltransferase</keyword>
<comment type="caution">
    <text evidence="2">The sequence shown here is derived from an EMBL/GenBank/DDBJ whole genome shotgun (WGS) entry which is preliminary data.</text>
</comment>
<dbReference type="GO" id="GO:0033014">
    <property type="term" value="P:tetrapyrrole biosynthetic process"/>
    <property type="evidence" value="ECO:0007669"/>
    <property type="project" value="InterPro"/>
</dbReference>
<name>A0A2R6Y259_9BACL</name>
<evidence type="ECO:0000313" key="3">
    <source>
        <dbReference type="Proteomes" id="UP000244338"/>
    </source>
</evidence>
<dbReference type="InterPro" id="IPR003754">
    <property type="entry name" value="4pyrrol_synth_uPrphyn_synth"/>
</dbReference>
<proteinExistence type="predicted"/>
<accession>A0A2R6Y259</accession>
<dbReference type="GO" id="GO:0032259">
    <property type="term" value="P:methylation"/>
    <property type="evidence" value="ECO:0007669"/>
    <property type="project" value="UniProtKB-KW"/>
</dbReference>
<protein>
    <submittedName>
        <fullName evidence="2">Uroporphyrinogen-III methyltransferase</fullName>
    </submittedName>
</protein>
<feature type="domain" description="Tetrapyrrole biosynthesis uroporphyrinogen III synthase" evidence="1">
    <location>
        <begin position="2"/>
        <end position="130"/>
    </location>
</feature>
<dbReference type="GO" id="GO:0008168">
    <property type="term" value="F:methyltransferase activity"/>
    <property type="evidence" value="ECO:0007669"/>
    <property type="project" value="UniProtKB-KW"/>
</dbReference>
<gene>
    <name evidence="2" type="ORF">BSOLF_2652</name>
</gene>
<evidence type="ECO:0000313" key="2">
    <source>
        <dbReference type="EMBL" id="PTQ56764.1"/>
    </source>
</evidence>
<dbReference type="CDD" id="cd06578">
    <property type="entry name" value="HemD"/>
    <property type="match status" value="1"/>
</dbReference>
<sequence length="143" mass="16059">MLEALLTRLQGKERLLVVRGSLGRDVLDKELRRRGFAVDVLVAYENVPDEAGIERLSRLIEQNALDVITLTSPSTAEGFHRARLIARDRMNKDLPPLPAVTIGPITTERAKALGLWVMKEAEPYTEEGLISALEEIYPELIKR</sequence>
<dbReference type="EMBL" id="PEBX01000019">
    <property type="protein sequence ID" value="PTQ56764.1"/>
    <property type="molecule type" value="Genomic_DNA"/>
</dbReference>
<dbReference type="AlphaFoldDB" id="A0A2R6Y259"/>
<organism evidence="2 3">
    <name type="scientific">Candidatus Carbonibacillus altaicus</name>
    <dbReference type="NCBI Taxonomy" id="2163959"/>
    <lineage>
        <taxon>Bacteria</taxon>
        <taxon>Bacillati</taxon>
        <taxon>Bacillota</taxon>
        <taxon>Bacilli</taxon>
        <taxon>Bacillales</taxon>
        <taxon>Candidatus Carbonibacillus</taxon>
    </lineage>
</organism>
<dbReference type="GO" id="GO:0004852">
    <property type="term" value="F:uroporphyrinogen-III synthase activity"/>
    <property type="evidence" value="ECO:0007669"/>
    <property type="project" value="InterPro"/>
</dbReference>
<dbReference type="InterPro" id="IPR036108">
    <property type="entry name" value="4pyrrol_syn_uPrphyn_synt_sf"/>
</dbReference>
<evidence type="ECO:0000259" key="1">
    <source>
        <dbReference type="Pfam" id="PF02602"/>
    </source>
</evidence>